<comment type="caution">
    <text evidence="1">The sequence shown here is derived from an EMBL/GenBank/DDBJ whole genome shotgun (WGS) entry which is preliminary data.</text>
</comment>
<reference evidence="1 2" key="1">
    <citation type="submission" date="2013-11" db="EMBL/GenBank/DDBJ databases">
        <title>Single cell genomics of uncultured Tannerella BU063 (oral taxon 286).</title>
        <authorList>
            <person name="Beall C.J."/>
            <person name="Campbell A.G."/>
            <person name="Griffen A.L."/>
            <person name="Podar M."/>
            <person name="Leys E.J."/>
        </authorList>
    </citation>
    <scope>NUCLEOTIDE SEQUENCE [LARGE SCALE GENOMIC DNA]</scope>
    <source>
        <strain evidence="1">Cell 5</strain>
    </source>
</reference>
<organism evidence="1 2">
    <name type="scientific">Tannerella sp. oral taxon BU063 isolate Cell 5</name>
    <dbReference type="NCBI Taxonomy" id="1410950"/>
    <lineage>
        <taxon>Bacteria</taxon>
        <taxon>Pseudomonadati</taxon>
        <taxon>Bacteroidota</taxon>
        <taxon>Bacteroidia</taxon>
        <taxon>Bacteroidales</taxon>
        <taxon>Tannerellaceae</taxon>
        <taxon>Tannerella</taxon>
    </lineage>
</organism>
<sequence>MSREAYDRARAEYIKTHSRERRLRLAWLLTEYVAGRNGEDIDIANTGFWLHVEGVDMGQLNALCDSIKSGLTSPILQRFALYSSRIFYHLFRYVSKRIDSGDFDVEFCDESYCMPYAPKEHHCAILRAAFREAEHALITLQRTTISKKETVADATHSS</sequence>
<name>W2CC72_9BACT</name>
<dbReference type="Proteomes" id="UP000018872">
    <property type="component" value="Unassembled WGS sequence"/>
</dbReference>
<gene>
    <name evidence="1" type="ORF">T229_10965</name>
</gene>
<dbReference type="EMBL" id="AYYC01000705">
    <property type="protein sequence ID" value="ETK04077.1"/>
    <property type="molecule type" value="Genomic_DNA"/>
</dbReference>
<protein>
    <submittedName>
        <fullName evidence="1">Uncharacterized protein</fullName>
    </submittedName>
</protein>
<accession>W2CC72</accession>
<evidence type="ECO:0000313" key="1">
    <source>
        <dbReference type="EMBL" id="ETK04077.1"/>
    </source>
</evidence>
<dbReference type="PATRIC" id="fig|1410950.3.peg.1613"/>
<evidence type="ECO:0000313" key="2">
    <source>
        <dbReference type="Proteomes" id="UP000018872"/>
    </source>
</evidence>
<proteinExistence type="predicted"/>
<dbReference type="AlphaFoldDB" id="W2CC72"/>